<reference evidence="2" key="2">
    <citation type="journal article" date="2015" name="Data Brief">
        <title>Shoot transcriptome of the giant reed, Arundo donax.</title>
        <authorList>
            <person name="Barrero R.A."/>
            <person name="Guerrero F.D."/>
            <person name="Moolhuijzen P."/>
            <person name="Goolsby J.A."/>
            <person name="Tidwell J."/>
            <person name="Bellgard S.E."/>
            <person name="Bellgard M.I."/>
        </authorList>
    </citation>
    <scope>NUCLEOTIDE SEQUENCE</scope>
    <source>
        <tissue evidence="2">Shoot tissue taken approximately 20 cm above the soil surface</tissue>
    </source>
</reference>
<evidence type="ECO:0000313" key="2">
    <source>
        <dbReference type="EMBL" id="JAE20462.1"/>
    </source>
</evidence>
<keyword evidence="1" id="KW-0812">Transmembrane</keyword>
<keyword evidence="1" id="KW-0472">Membrane</keyword>
<dbReference type="EMBL" id="GBRH01177434">
    <property type="protein sequence ID" value="JAE20462.1"/>
    <property type="molecule type" value="Transcribed_RNA"/>
</dbReference>
<dbReference type="AlphaFoldDB" id="A0A0A9G7I5"/>
<protein>
    <submittedName>
        <fullName evidence="2">Uncharacterized protein</fullName>
    </submittedName>
</protein>
<keyword evidence="1" id="KW-1133">Transmembrane helix</keyword>
<reference evidence="2" key="1">
    <citation type="submission" date="2014-09" db="EMBL/GenBank/DDBJ databases">
        <authorList>
            <person name="Magalhaes I.L.F."/>
            <person name="Oliveira U."/>
            <person name="Santos F.R."/>
            <person name="Vidigal T.H.D.A."/>
            <person name="Brescovit A.D."/>
            <person name="Santos A.J."/>
        </authorList>
    </citation>
    <scope>NUCLEOTIDE SEQUENCE</scope>
    <source>
        <tissue evidence="2">Shoot tissue taken approximately 20 cm above the soil surface</tissue>
    </source>
</reference>
<name>A0A0A9G7I5_ARUDO</name>
<accession>A0A0A9G7I5</accession>
<evidence type="ECO:0000256" key="1">
    <source>
        <dbReference type="SAM" id="Phobius"/>
    </source>
</evidence>
<sequence length="53" mass="6051">MCSKTEKQLIRSRIVFVADICFYVSVFCCGILISRFLILALHLLIGDSLKLLF</sequence>
<feature type="transmembrane region" description="Helical" evidence="1">
    <location>
        <begin position="20"/>
        <end position="45"/>
    </location>
</feature>
<proteinExistence type="predicted"/>
<organism evidence="2">
    <name type="scientific">Arundo donax</name>
    <name type="common">Giant reed</name>
    <name type="synonym">Donax arundinaceus</name>
    <dbReference type="NCBI Taxonomy" id="35708"/>
    <lineage>
        <taxon>Eukaryota</taxon>
        <taxon>Viridiplantae</taxon>
        <taxon>Streptophyta</taxon>
        <taxon>Embryophyta</taxon>
        <taxon>Tracheophyta</taxon>
        <taxon>Spermatophyta</taxon>
        <taxon>Magnoliopsida</taxon>
        <taxon>Liliopsida</taxon>
        <taxon>Poales</taxon>
        <taxon>Poaceae</taxon>
        <taxon>PACMAD clade</taxon>
        <taxon>Arundinoideae</taxon>
        <taxon>Arundineae</taxon>
        <taxon>Arundo</taxon>
    </lineage>
</organism>